<protein>
    <submittedName>
        <fullName evidence="3">Uncharacterized protein</fullName>
    </submittedName>
</protein>
<dbReference type="AlphaFoldDB" id="A0ABD0SPD9"/>
<reference evidence="3 4" key="1">
    <citation type="submission" date="2024-06" db="EMBL/GenBank/DDBJ databases">
        <title>A chromosome-level genome assembly of beet webworm, Loxostege sticticalis.</title>
        <authorList>
            <person name="Zhang Y."/>
        </authorList>
    </citation>
    <scope>NUCLEOTIDE SEQUENCE [LARGE SCALE GENOMIC DNA]</scope>
    <source>
        <strain evidence="3">AQ028</strain>
        <tissue evidence="3">Male pupae</tissue>
    </source>
</reference>
<evidence type="ECO:0000256" key="1">
    <source>
        <dbReference type="SAM" id="MobiDB-lite"/>
    </source>
</evidence>
<feature type="compositionally biased region" description="Basic and acidic residues" evidence="1">
    <location>
        <begin position="126"/>
        <end position="141"/>
    </location>
</feature>
<gene>
    <name evidence="3" type="ORF">ABMA28_006215</name>
</gene>
<feature type="region of interest" description="Disordered" evidence="1">
    <location>
        <begin position="100"/>
        <end position="141"/>
    </location>
</feature>
<sequence>MCTPGFWKNVGYCCLVLSIWAVLQLGVMGIFYYIEAVPLVEDVAAKKYNSYDEYIFLTTLNFKVTAMNCWIAAVIYVVTGVLSIFGIIYASQKQKEKIEEEEDDEAFCEPPEEPGGPKPKRKYIPKKKDPEKEKELEEKELEKKQLEKKQLEKNHLEEIELEDEKHEDKEKKIGDREIIFGERKDKKEAKKSPSQVRDRKKRSDRDLFKKRDRDFYK</sequence>
<feature type="compositionally biased region" description="Basic and acidic residues" evidence="1">
    <location>
        <begin position="155"/>
        <end position="191"/>
    </location>
</feature>
<keyword evidence="2" id="KW-1133">Transmembrane helix</keyword>
<dbReference type="Proteomes" id="UP001549921">
    <property type="component" value="Unassembled WGS sequence"/>
</dbReference>
<accession>A0ABD0SPD9</accession>
<evidence type="ECO:0000313" key="3">
    <source>
        <dbReference type="EMBL" id="KAL0820306.1"/>
    </source>
</evidence>
<dbReference type="EMBL" id="JBEDNZ010000019">
    <property type="protein sequence ID" value="KAL0820306.1"/>
    <property type="molecule type" value="Genomic_DNA"/>
</dbReference>
<comment type="caution">
    <text evidence="3">The sequence shown here is derived from an EMBL/GenBank/DDBJ whole genome shotgun (WGS) entry which is preliminary data.</text>
</comment>
<feature type="compositionally biased region" description="Acidic residues" evidence="1">
    <location>
        <begin position="100"/>
        <end position="112"/>
    </location>
</feature>
<organism evidence="3 4">
    <name type="scientific">Loxostege sticticalis</name>
    <name type="common">Beet webworm moth</name>
    <dbReference type="NCBI Taxonomy" id="481309"/>
    <lineage>
        <taxon>Eukaryota</taxon>
        <taxon>Metazoa</taxon>
        <taxon>Ecdysozoa</taxon>
        <taxon>Arthropoda</taxon>
        <taxon>Hexapoda</taxon>
        <taxon>Insecta</taxon>
        <taxon>Pterygota</taxon>
        <taxon>Neoptera</taxon>
        <taxon>Endopterygota</taxon>
        <taxon>Lepidoptera</taxon>
        <taxon>Glossata</taxon>
        <taxon>Ditrysia</taxon>
        <taxon>Pyraloidea</taxon>
        <taxon>Crambidae</taxon>
        <taxon>Pyraustinae</taxon>
        <taxon>Loxostege</taxon>
    </lineage>
</organism>
<feature type="transmembrane region" description="Helical" evidence="2">
    <location>
        <begin position="12"/>
        <end position="34"/>
    </location>
</feature>
<evidence type="ECO:0000256" key="2">
    <source>
        <dbReference type="SAM" id="Phobius"/>
    </source>
</evidence>
<keyword evidence="2" id="KW-0472">Membrane</keyword>
<evidence type="ECO:0000313" key="4">
    <source>
        <dbReference type="Proteomes" id="UP001549921"/>
    </source>
</evidence>
<keyword evidence="2" id="KW-0812">Transmembrane</keyword>
<feature type="transmembrane region" description="Helical" evidence="2">
    <location>
        <begin position="70"/>
        <end position="90"/>
    </location>
</feature>
<proteinExistence type="predicted"/>
<name>A0ABD0SPD9_LOXSC</name>
<feature type="compositionally biased region" description="Basic and acidic residues" evidence="1">
    <location>
        <begin position="201"/>
        <end position="217"/>
    </location>
</feature>
<feature type="region of interest" description="Disordered" evidence="1">
    <location>
        <begin position="155"/>
        <end position="217"/>
    </location>
</feature>